<dbReference type="PANTHER" id="PTHR46599:SF3">
    <property type="entry name" value="PIGGYBAC TRANSPOSABLE ELEMENT-DERIVED PROTEIN 4"/>
    <property type="match status" value="1"/>
</dbReference>
<dbReference type="EnsemblMetazoa" id="GAUT013313-RA">
    <property type="protein sequence ID" value="GAUT013313-PA"/>
    <property type="gene ID" value="GAUT013313"/>
</dbReference>
<feature type="domain" description="PiggyBac transposable element-derived protein" evidence="1">
    <location>
        <begin position="105"/>
        <end position="153"/>
    </location>
</feature>
<accession>A0A1A9URV2</accession>
<dbReference type="AlphaFoldDB" id="A0A1A9URV2"/>
<dbReference type="PANTHER" id="PTHR46599">
    <property type="entry name" value="PIGGYBAC TRANSPOSABLE ELEMENT-DERIVED PROTEIN 4"/>
    <property type="match status" value="1"/>
</dbReference>
<dbReference type="Pfam" id="PF13843">
    <property type="entry name" value="DDE_Tnp_1_7"/>
    <property type="match status" value="2"/>
</dbReference>
<proteinExistence type="predicted"/>
<organism evidence="2 3">
    <name type="scientific">Glossina austeni</name>
    <name type="common">Savannah tsetse fly</name>
    <dbReference type="NCBI Taxonomy" id="7395"/>
    <lineage>
        <taxon>Eukaryota</taxon>
        <taxon>Metazoa</taxon>
        <taxon>Ecdysozoa</taxon>
        <taxon>Arthropoda</taxon>
        <taxon>Hexapoda</taxon>
        <taxon>Insecta</taxon>
        <taxon>Pterygota</taxon>
        <taxon>Neoptera</taxon>
        <taxon>Endopterygota</taxon>
        <taxon>Diptera</taxon>
        <taxon>Brachycera</taxon>
        <taxon>Muscomorpha</taxon>
        <taxon>Hippoboscoidea</taxon>
        <taxon>Glossinidae</taxon>
        <taxon>Glossina</taxon>
    </lineage>
</organism>
<evidence type="ECO:0000259" key="1">
    <source>
        <dbReference type="Pfam" id="PF13843"/>
    </source>
</evidence>
<protein>
    <recommendedName>
        <fullName evidence="1">PiggyBac transposable element-derived protein domain-containing protein</fullName>
    </recommendedName>
</protein>
<keyword evidence="3" id="KW-1185">Reference proteome</keyword>
<dbReference type="Proteomes" id="UP000078200">
    <property type="component" value="Unassembled WGS sequence"/>
</dbReference>
<sequence length="159" mass="18859">MKKFMGLLILMGQVRKRTLHDYWSASPYIETPRFSKTMSRNRFIQIWKMWHFCNNDMMIDKSDRLFKIRNIINYMENKFQTVYTPKQQFSLDEGIIPWRGVGTKLQQTISSLLSPFSGFNHHVCMDNYYNSVNTAEVLLTQNIRVCGTMRSNRGITEQI</sequence>
<feature type="domain" description="PiggyBac transposable element-derived protein" evidence="1">
    <location>
        <begin position="1"/>
        <end position="100"/>
    </location>
</feature>
<dbReference type="InterPro" id="IPR029526">
    <property type="entry name" value="PGBD"/>
</dbReference>
<evidence type="ECO:0000313" key="2">
    <source>
        <dbReference type="EnsemblMetazoa" id="GAUT013313-PA"/>
    </source>
</evidence>
<name>A0A1A9URV2_GLOAU</name>
<dbReference type="VEuPathDB" id="VectorBase:GAUT013313"/>
<dbReference type="STRING" id="7395.A0A1A9URV2"/>
<reference evidence="2" key="1">
    <citation type="submission" date="2020-05" db="UniProtKB">
        <authorList>
            <consortium name="EnsemblMetazoa"/>
        </authorList>
    </citation>
    <scope>IDENTIFICATION</scope>
    <source>
        <strain evidence="2">TTRI</strain>
    </source>
</reference>
<evidence type="ECO:0000313" key="3">
    <source>
        <dbReference type="Proteomes" id="UP000078200"/>
    </source>
</evidence>